<name>A0A9W4T9G5_9GLOM</name>
<evidence type="ECO:0000313" key="2">
    <source>
        <dbReference type="Proteomes" id="UP001153678"/>
    </source>
</evidence>
<feature type="non-terminal residue" evidence="1">
    <location>
        <position position="1"/>
    </location>
</feature>
<dbReference type="OrthoDB" id="2382575at2759"/>
<evidence type="ECO:0000313" key="1">
    <source>
        <dbReference type="EMBL" id="CAI2198509.1"/>
    </source>
</evidence>
<dbReference type="EMBL" id="CAMKVN010018816">
    <property type="protein sequence ID" value="CAI2198509.1"/>
    <property type="molecule type" value="Genomic_DNA"/>
</dbReference>
<gene>
    <name evidence="1" type="ORF">FWILDA_LOCUS18608</name>
</gene>
<dbReference type="Proteomes" id="UP001153678">
    <property type="component" value="Unassembled WGS sequence"/>
</dbReference>
<accession>A0A9W4T9G5</accession>
<proteinExistence type="predicted"/>
<organism evidence="1 2">
    <name type="scientific">Funneliformis geosporum</name>
    <dbReference type="NCBI Taxonomy" id="1117311"/>
    <lineage>
        <taxon>Eukaryota</taxon>
        <taxon>Fungi</taxon>
        <taxon>Fungi incertae sedis</taxon>
        <taxon>Mucoromycota</taxon>
        <taxon>Glomeromycotina</taxon>
        <taxon>Glomeromycetes</taxon>
        <taxon>Glomerales</taxon>
        <taxon>Glomeraceae</taxon>
        <taxon>Funneliformis</taxon>
    </lineage>
</organism>
<protein>
    <submittedName>
        <fullName evidence="1">16249_t:CDS:1</fullName>
    </submittedName>
</protein>
<comment type="caution">
    <text evidence="1">The sequence shown here is derived from an EMBL/GenBank/DDBJ whole genome shotgun (WGS) entry which is preliminary data.</text>
</comment>
<reference evidence="1" key="1">
    <citation type="submission" date="2022-08" db="EMBL/GenBank/DDBJ databases">
        <authorList>
            <person name="Kallberg Y."/>
            <person name="Tangrot J."/>
            <person name="Rosling A."/>
        </authorList>
    </citation>
    <scope>NUCLEOTIDE SEQUENCE</scope>
    <source>
        <strain evidence="1">Wild A</strain>
    </source>
</reference>
<keyword evidence="2" id="KW-1185">Reference proteome</keyword>
<dbReference type="AlphaFoldDB" id="A0A9W4T9G5"/>
<sequence>MSTASTSEDVNFNEGLNVLSSYLRERNNKSYRNFLLQNRDTVVTSSLLFSKNWRELDNSWAAHFLTEARNLLDRNNYDILNEKVKLERFRSVDYLKSYWEEVVQERNL</sequence>